<evidence type="ECO:0000313" key="2">
    <source>
        <dbReference type="Proteomes" id="UP001159042"/>
    </source>
</evidence>
<protein>
    <submittedName>
        <fullName evidence="1">Uncharacterized protein</fullName>
    </submittedName>
</protein>
<proteinExistence type="predicted"/>
<dbReference type="EMBL" id="JANEYG010000269">
    <property type="protein sequence ID" value="KAJ8910636.1"/>
    <property type="molecule type" value="Genomic_DNA"/>
</dbReference>
<name>A0AAV8V8W7_9CUCU</name>
<reference evidence="1 2" key="1">
    <citation type="journal article" date="2023" name="Insect Mol. Biol.">
        <title>Genome sequencing provides insights into the evolution of gene families encoding plant cell wall-degrading enzymes in longhorned beetles.</title>
        <authorList>
            <person name="Shin N.R."/>
            <person name="Okamura Y."/>
            <person name="Kirsch R."/>
            <person name="Pauchet Y."/>
        </authorList>
    </citation>
    <scope>NUCLEOTIDE SEQUENCE [LARGE SCALE GENOMIC DNA]</scope>
    <source>
        <strain evidence="1">EAD_L_NR</strain>
    </source>
</reference>
<gene>
    <name evidence="1" type="ORF">NQ315_012504</name>
</gene>
<accession>A0AAV8V8W7</accession>
<dbReference type="AlphaFoldDB" id="A0AAV8V8W7"/>
<dbReference type="Proteomes" id="UP001159042">
    <property type="component" value="Unassembled WGS sequence"/>
</dbReference>
<comment type="caution">
    <text evidence="1">The sequence shown here is derived from an EMBL/GenBank/DDBJ whole genome shotgun (WGS) entry which is preliminary data.</text>
</comment>
<evidence type="ECO:0000313" key="1">
    <source>
        <dbReference type="EMBL" id="KAJ8910636.1"/>
    </source>
</evidence>
<sequence>MGKDTLAKTLKTMNFTCGKVDRKSILIERYEIVAWRMEFLRKIRMFRNETKIWLLANQPLKDGPRSETVIEISILNTDITEGICPDIQITDGVYLAESIVKVNNDKMLTETDENIDEVDNDIVNDVDNNILLTLPSDISNTEPQYSVACEEVKHVDNEVNNCNNLSSDIAKLTPNSIICEVRKSDNGNESKEGFVEDVLDVQAIQIENDL</sequence>
<keyword evidence="2" id="KW-1185">Reference proteome</keyword>
<organism evidence="1 2">
    <name type="scientific">Exocentrus adspersus</name>
    <dbReference type="NCBI Taxonomy" id="1586481"/>
    <lineage>
        <taxon>Eukaryota</taxon>
        <taxon>Metazoa</taxon>
        <taxon>Ecdysozoa</taxon>
        <taxon>Arthropoda</taxon>
        <taxon>Hexapoda</taxon>
        <taxon>Insecta</taxon>
        <taxon>Pterygota</taxon>
        <taxon>Neoptera</taxon>
        <taxon>Endopterygota</taxon>
        <taxon>Coleoptera</taxon>
        <taxon>Polyphaga</taxon>
        <taxon>Cucujiformia</taxon>
        <taxon>Chrysomeloidea</taxon>
        <taxon>Cerambycidae</taxon>
        <taxon>Lamiinae</taxon>
        <taxon>Acanthocinini</taxon>
        <taxon>Exocentrus</taxon>
    </lineage>
</organism>